<evidence type="ECO:0000256" key="1">
    <source>
        <dbReference type="SAM" id="MobiDB-lite"/>
    </source>
</evidence>
<dbReference type="Pfam" id="PF04910">
    <property type="entry name" value="Tcf25"/>
    <property type="match status" value="2"/>
</dbReference>
<evidence type="ECO:0008006" key="4">
    <source>
        <dbReference type="Google" id="ProtNLM"/>
    </source>
</evidence>
<accession>A0AA38J1F4</accession>
<evidence type="ECO:0000313" key="3">
    <source>
        <dbReference type="Proteomes" id="UP001168821"/>
    </source>
</evidence>
<gene>
    <name evidence="2" type="ORF">Zmor_007185</name>
</gene>
<name>A0AA38J1F4_9CUCU</name>
<dbReference type="EMBL" id="JALNTZ010000002">
    <property type="protein sequence ID" value="KAJ3662864.1"/>
    <property type="molecule type" value="Genomic_DNA"/>
</dbReference>
<dbReference type="Proteomes" id="UP001168821">
    <property type="component" value="Unassembled WGS sequence"/>
</dbReference>
<evidence type="ECO:0000313" key="2">
    <source>
        <dbReference type="EMBL" id="KAJ3662864.1"/>
    </source>
</evidence>
<dbReference type="GO" id="GO:1990112">
    <property type="term" value="C:RQC complex"/>
    <property type="evidence" value="ECO:0007669"/>
    <property type="project" value="TreeGrafter"/>
</dbReference>
<comment type="caution">
    <text evidence="2">The sequence shown here is derived from an EMBL/GenBank/DDBJ whole genome shotgun (WGS) entry which is preliminary data.</text>
</comment>
<reference evidence="2" key="1">
    <citation type="journal article" date="2023" name="G3 (Bethesda)">
        <title>Whole genome assemblies of Zophobas morio and Tenebrio molitor.</title>
        <authorList>
            <person name="Kaur S."/>
            <person name="Stinson S.A."/>
            <person name="diCenzo G.C."/>
        </authorList>
    </citation>
    <scope>NUCLEOTIDE SEQUENCE</scope>
    <source>
        <strain evidence="2">QUZm001</strain>
    </source>
</reference>
<feature type="compositionally biased region" description="Acidic residues" evidence="1">
    <location>
        <begin position="535"/>
        <end position="549"/>
    </location>
</feature>
<protein>
    <recommendedName>
        <fullName evidence="4">Transcription factor 25</fullName>
    </recommendedName>
</protein>
<feature type="region of interest" description="Disordered" evidence="1">
    <location>
        <begin position="530"/>
        <end position="549"/>
    </location>
</feature>
<sequence>MFIRFYSKNISATPQELKRKQNPNTTGQTGDLNHEAVKRKKKKKKKKSGKHVNTQRSSEDNADIDEVERFVREGNKPLGENHVPRVTPTPPVSTKHDKSVHNKNILSVQHKHLNPNNELKRIFGSIDYSSRTVELPVKYRIDFFESVESLNPDNIVAIINDHPYHIDALIQLSDLCKLSEDLAMAAEFIERALYCLECAFHPLFNVAQGNCRLDYRRQENRPLHITLFKHLMFVGGRACCRTLLEFCKLLLSLDPDNDPLAIKLAIDFYALRAREYTWLIDFAEEWEASKKLITITKFLSLSPLLLLIFTLRMVIQQKLIKCSVQIDNRVTAHKFFSTANEHKQPTALTQLIQLYVSRCYHVWKDSDLLHWLEKNVHVVLDRVDKSDPFVKDYETKRAKRYQGPLPRSIARHILLSDIKDLTPITDDFSGPVLGFDPLPPKDSINIYTKPKRPTISNNSSIPLGIFFRSILPNFNPNQIPQNLLEPAREEDGAVALPVYENNANNEGGDLRRSVASLVGAMRDLLNNIRPPEMEVPNDADVDEDYDDLT</sequence>
<feature type="compositionally biased region" description="Polar residues" evidence="1">
    <location>
        <begin position="22"/>
        <end position="31"/>
    </location>
</feature>
<dbReference type="PANTHER" id="PTHR22684:SF0">
    <property type="entry name" value="RIBOSOME QUALITY CONTROL COMPLEX SUBUNIT TCF25"/>
    <property type="match status" value="1"/>
</dbReference>
<dbReference type="AlphaFoldDB" id="A0AA38J1F4"/>
<proteinExistence type="predicted"/>
<feature type="compositionally biased region" description="Basic residues" evidence="1">
    <location>
        <begin position="37"/>
        <end position="50"/>
    </location>
</feature>
<dbReference type="PANTHER" id="PTHR22684">
    <property type="entry name" value="NULP1-RELATED"/>
    <property type="match status" value="1"/>
</dbReference>
<keyword evidence="3" id="KW-1185">Reference proteome</keyword>
<feature type="region of interest" description="Disordered" evidence="1">
    <location>
        <begin position="1"/>
        <end position="98"/>
    </location>
</feature>
<dbReference type="InterPro" id="IPR006994">
    <property type="entry name" value="TCF25/Rqc1"/>
</dbReference>
<organism evidence="2 3">
    <name type="scientific">Zophobas morio</name>
    <dbReference type="NCBI Taxonomy" id="2755281"/>
    <lineage>
        <taxon>Eukaryota</taxon>
        <taxon>Metazoa</taxon>
        <taxon>Ecdysozoa</taxon>
        <taxon>Arthropoda</taxon>
        <taxon>Hexapoda</taxon>
        <taxon>Insecta</taxon>
        <taxon>Pterygota</taxon>
        <taxon>Neoptera</taxon>
        <taxon>Endopterygota</taxon>
        <taxon>Coleoptera</taxon>
        <taxon>Polyphaga</taxon>
        <taxon>Cucujiformia</taxon>
        <taxon>Tenebrionidae</taxon>
        <taxon>Zophobas</taxon>
    </lineage>
</organism>